<dbReference type="InterPro" id="IPR036271">
    <property type="entry name" value="Tet_transcr_reg_TetR-rel_C_sf"/>
</dbReference>
<dbReference type="PRINTS" id="PR00455">
    <property type="entry name" value="HTHTETR"/>
</dbReference>
<sequence length="205" mass="21491">MSVNRRTQADRSAATRTALLEAATPLFAEQGFAAVGTEAIVQAAGVTRGALYHQFTDKTELFAAVFEAVEADLMTRLAALVAEAAPDDPLGALGAGADAWLEACADPVVHRIVLIEAPAVLGWARWREIGMRYGAGLVEAMLQAAIDAGQLRPQPVTALAHVLIGALDEAALSCAQADEPEQARAEMRAVLHDLIAALAVTDGQR</sequence>
<gene>
    <name evidence="6" type="ORF">LRS13_22525</name>
</gene>
<dbReference type="PANTHER" id="PTHR30055">
    <property type="entry name" value="HTH-TYPE TRANSCRIPTIONAL REGULATOR RUTR"/>
    <property type="match status" value="1"/>
</dbReference>
<keyword evidence="7" id="KW-1185">Reference proteome</keyword>
<dbReference type="RefSeq" id="WP_353863918.1">
    <property type="nucleotide sequence ID" value="NZ_CP088295.1"/>
</dbReference>
<keyword evidence="3" id="KW-0804">Transcription</keyword>
<reference evidence="7" key="1">
    <citation type="submission" date="2021-11" db="EMBL/GenBank/DDBJ databases">
        <title>Cultivation dependent microbiological survey of springs from the worlds oldest radium mine currently devoted to the extraction of radon-saturated water.</title>
        <authorList>
            <person name="Kapinusova G."/>
            <person name="Smrhova T."/>
            <person name="Strejcek M."/>
            <person name="Suman J."/>
            <person name="Jani K."/>
            <person name="Pajer P."/>
            <person name="Uhlik O."/>
        </authorList>
    </citation>
    <scope>NUCLEOTIDE SEQUENCE [LARGE SCALE GENOMIC DNA]</scope>
    <source>
        <strain evidence="7">J379</strain>
    </source>
</reference>
<dbReference type="EMBL" id="CP088295">
    <property type="protein sequence ID" value="UUY03411.1"/>
    <property type="molecule type" value="Genomic_DNA"/>
</dbReference>
<evidence type="ECO:0000256" key="1">
    <source>
        <dbReference type="ARBA" id="ARBA00023015"/>
    </source>
</evidence>
<protein>
    <submittedName>
        <fullName evidence="6">TetR family transcriptional regulator</fullName>
    </submittedName>
</protein>
<dbReference type="InterPro" id="IPR049484">
    <property type="entry name" value="Rv0078-like_C"/>
</dbReference>
<dbReference type="PANTHER" id="PTHR30055:SF234">
    <property type="entry name" value="HTH-TYPE TRANSCRIPTIONAL REGULATOR BETI"/>
    <property type="match status" value="1"/>
</dbReference>
<dbReference type="PROSITE" id="PS50977">
    <property type="entry name" value="HTH_TETR_2"/>
    <property type="match status" value="1"/>
</dbReference>
<feature type="DNA-binding region" description="H-T-H motif" evidence="4">
    <location>
        <begin position="36"/>
        <end position="55"/>
    </location>
</feature>
<evidence type="ECO:0000256" key="2">
    <source>
        <dbReference type="ARBA" id="ARBA00023125"/>
    </source>
</evidence>
<keyword evidence="1" id="KW-0805">Transcription regulation</keyword>
<dbReference type="SUPFAM" id="SSF48498">
    <property type="entry name" value="Tetracyclin repressor-like, C-terminal domain"/>
    <property type="match status" value="1"/>
</dbReference>
<dbReference type="Pfam" id="PF21351">
    <property type="entry name" value="TetR_C_41"/>
    <property type="match status" value="1"/>
</dbReference>
<dbReference type="InterPro" id="IPR009057">
    <property type="entry name" value="Homeodomain-like_sf"/>
</dbReference>
<keyword evidence="2 4" id="KW-0238">DNA-binding</keyword>
<dbReference type="Pfam" id="PF00440">
    <property type="entry name" value="TetR_N"/>
    <property type="match status" value="1"/>
</dbReference>
<evidence type="ECO:0000313" key="7">
    <source>
        <dbReference type="Proteomes" id="UP001058860"/>
    </source>
</evidence>
<organism evidence="6 7">
    <name type="scientific">Svornostia abyssi</name>
    <dbReference type="NCBI Taxonomy" id="2898438"/>
    <lineage>
        <taxon>Bacteria</taxon>
        <taxon>Bacillati</taxon>
        <taxon>Actinomycetota</taxon>
        <taxon>Thermoleophilia</taxon>
        <taxon>Solirubrobacterales</taxon>
        <taxon>Baekduiaceae</taxon>
        <taxon>Svornostia</taxon>
    </lineage>
</organism>
<name>A0ABY5PFJ9_9ACTN</name>
<feature type="domain" description="HTH tetR-type" evidence="5">
    <location>
        <begin position="13"/>
        <end position="73"/>
    </location>
</feature>
<proteinExistence type="predicted"/>
<dbReference type="Gene3D" id="1.10.357.10">
    <property type="entry name" value="Tetracycline Repressor, domain 2"/>
    <property type="match status" value="1"/>
</dbReference>
<dbReference type="InterPro" id="IPR001647">
    <property type="entry name" value="HTH_TetR"/>
</dbReference>
<dbReference type="SUPFAM" id="SSF46689">
    <property type="entry name" value="Homeodomain-like"/>
    <property type="match status" value="1"/>
</dbReference>
<evidence type="ECO:0000256" key="3">
    <source>
        <dbReference type="ARBA" id="ARBA00023163"/>
    </source>
</evidence>
<evidence type="ECO:0000259" key="5">
    <source>
        <dbReference type="PROSITE" id="PS50977"/>
    </source>
</evidence>
<evidence type="ECO:0000313" key="6">
    <source>
        <dbReference type="EMBL" id="UUY03411.1"/>
    </source>
</evidence>
<evidence type="ECO:0000256" key="4">
    <source>
        <dbReference type="PROSITE-ProRule" id="PRU00335"/>
    </source>
</evidence>
<dbReference type="InterPro" id="IPR050109">
    <property type="entry name" value="HTH-type_TetR-like_transc_reg"/>
</dbReference>
<accession>A0ABY5PFJ9</accession>
<dbReference type="Proteomes" id="UP001058860">
    <property type="component" value="Chromosome"/>
</dbReference>